<evidence type="ECO:0000259" key="4">
    <source>
        <dbReference type="Pfam" id="PF08241"/>
    </source>
</evidence>
<dbReference type="GO" id="GO:0032259">
    <property type="term" value="P:methylation"/>
    <property type="evidence" value="ECO:0007669"/>
    <property type="project" value="UniProtKB-KW"/>
</dbReference>
<comment type="similarity">
    <text evidence="1">Belongs to the methyltransferase superfamily.</text>
</comment>
<dbReference type="EnsemblFungi" id="PTTG_10707-t43_1">
    <property type="protein sequence ID" value="PTTG_10707-t43_1-p1"/>
    <property type="gene ID" value="PTTG_10707"/>
</dbReference>
<evidence type="ECO:0000256" key="1">
    <source>
        <dbReference type="ARBA" id="ARBA00008361"/>
    </source>
</evidence>
<dbReference type="Pfam" id="PF08241">
    <property type="entry name" value="Methyltransf_11"/>
    <property type="match status" value="1"/>
</dbReference>
<feature type="domain" description="Methyltransferase type 11" evidence="4">
    <location>
        <begin position="53"/>
        <end position="141"/>
    </location>
</feature>
<dbReference type="InterPro" id="IPR051052">
    <property type="entry name" value="Diverse_substrate_MTase"/>
</dbReference>
<dbReference type="OrthoDB" id="10027013at2759"/>
<dbReference type="PANTHER" id="PTHR44942:SF4">
    <property type="entry name" value="METHYLTRANSFERASE TYPE 11 DOMAIN-CONTAINING PROTEIN"/>
    <property type="match status" value="1"/>
</dbReference>
<name>A0A0C4FBV8_PUCT1</name>
<reference evidence="6 7" key="3">
    <citation type="journal article" date="2017" name="G3 (Bethesda)">
        <title>Comparative analysis highlights variable genome content of wheat rusts and divergence of the mating loci.</title>
        <authorList>
            <person name="Cuomo C.A."/>
            <person name="Bakkeren G."/>
            <person name="Khalil H.B."/>
            <person name="Panwar V."/>
            <person name="Joly D."/>
            <person name="Linning R."/>
            <person name="Sakthikumar S."/>
            <person name="Song X."/>
            <person name="Adiconis X."/>
            <person name="Fan L."/>
            <person name="Goldberg J.M."/>
            <person name="Levin J.Z."/>
            <person name="Young S."/>
            <person name="Zeng Q."/>
            <person name="Anikster Y."/>
            <person name="Bruce M."/>
            <person name="Wang M."/>
            <person name="Yin C."/>
            <person name="McCallum B."/>
            <person name="Szabo L.J."/>
            <person name="Hulbert S."/>
            <person name="Chen X."/>
            <person name="Fellers J.P."/>
        </authorList>
    </citation>
    <scope>NUCLEOTIDE SEQUENCE</scope>
    <source>
        <strain evidence="6">isolate 1-1 / race 1 (BBBD)</strain>
        <strain evidence="7">Isolate 1-1 / race 1 (BBBD)</strain>
    </source>
</reference>
<proteinExistence type="inferred from homology"/>
<reference evidence="6" key="4">
    <citation type="submission" date="2025-05" db="UniProtKB">
        <authorList>
            <consortium name="EnsemblFungi"/>
        </authorList>
    </citation>
    <scope>IDENTIFICATION</scope>
    <source>
        <strain evidence="6">isolate 1-1 / race 1 (BBBD)</strain>
    </source>
</reference>
<dbReference type="STRING" id="630390.A0A0C4FBV8"/>
<keyword evidence="2" id="KW-0489">Methyltransferase</keyword>
<organism evidence="5">
    <name type="scientific">Puccinia triticina (isolate 1-1 / race 1 (BBBD))</name>
    <name type="common">Brown leaf rust fungus</name>
    <dbReference type="NCBI Taxonomy" id="630390"/>
    <lineage>
        <taxon>Eukaryota</taxon>
        <taxon>Fungi</taxon>
        <taxon>Dikarya</taxon>
        <taxon>Basidiomycota</taxon>
        <taxon>Pucciniomycotina</taxon>
        <taxon>Pucciniomycetes</taxon>
        <taxon>Pucciniales</taxon>
        <taxon>Pucciniaceae</taxon>
        <taxon>Puccinia</taxon>
    </lineage>
</organism>
<reference evidence="5" key="1">
    <citation type="submission" date="2009-11" db="EMBL/GenBank/DDBJ databases">
        <authorList>
            <consortium name="The Broad Institute Genome Sequencing Platform"/>
            <person name="Ward D."/>
            <person name="Feldgarden M."/>
            <person name="Earl A."/>
            <person name="Young S.K."/>
            <person name="Zeng Q."/>
            <person name="Koehrsen M."/>
            <person name="Alvarado L."/>
            <person name="Berlin A."/>
            <person name="Bochicchio J."/>
            <person name="Borenstein D."/>
            <person name="Chapman S.B."/>
            <person name="Chen Z."/>
            <person name="Engels R."/>
            <person name="Freedman E."/>
            <person name="Gellesch M."/>
            <person name="Goldberg J."/>
            <person name="Griggs A."/>
            <person name="Gujja S."/>
            <person name="Heilman E."/>
            <person name="Heiman D."/>
            <person name="Hepburn T."/>
            <person name="Howarth C."/>
            <person name="Jen D."/>
            <person name="Larson L."/>
            <person name="Lewis B."/>
            <person name="Mehta T."/>
            <person name="Park D."/>
            <person name="Pearson M."/>
            <person name="Roberts A."/>
            <person name="Saif S."/>
            <person name="Shea T."/>
            <person name="Shenoy N."/>
            <person name="Sisk P."/>
            <person name="Stolte C."/>
            <person name="Sykes S."/>
            <person name="Thomson T."/>
            <person name="Walk T."/>
            <person name="White J."/>
            <person name="Yandava C."/>
            <person name="Izard J."/>
            <person name="Baranova O.V."/>
            <person name="Blanton J.M."/>
            <person name="Tanner A.C."/>
            <person name="Dewhirst F.E."/>
            <person name="Haas B."/>
            <person name="Nusbaum C."/>
            <person name="Birren B."/>
        </authorList>
    </citation>
    <scope>NUCLEOTIDE SEQUENCE [LARGE SCALE GENOMIC DNA]</scope>
    <source>
        <strain evidence="5">1-1 BBBD Race 1</strain>
    </source>
</reference>
<dbReference type="InterPro" id="IPR029063">
    <property type="entry name" value="SAM-dependent_MTases_sf"/>
</dbReference>
<evidence type="ECO:0000313" key="5">
    <source>
        <dbReference type="EMBL" id="OAV86829.1"/>
    </source>
</evidence>
<dbReference type="GO" id="GO:0008757">
    <property type="term" value="F:S-adenosylmethionine-dependent methyltransferase activity"/>
    <property type="evidence" value="ECO:0007669"/>
    <property type="project" value="InterPro"/>
</dbReference>
<keyword evidence="7" id="KW-1185">Reference proteome</keyword>
<reference evidence="5" key="2">
    <citation type="submission" date="2016-05" db="EMBL/GenBank/DDBJ databases">
        <title>Comparative analysis highlights variable genome content of wheat rusts and divergence of the mating loci.</title>
        <authorList>
            <person name="Cuomo C.A."/>
            <person name="Bakkeren G."/>
            <person name="Szabo L."/>
            <person name="Khalil H."/>
            <person name="Joly D."/>
            <person name="Goldberg J."/>
            <person name="Young S."/>
            <person name="Zeng Q."/>
            <person name="Fellers J."/>
        </authorList>
    </citation>
    <scope>NUCLEOTIDE SEQUENCE [LARGE SCALE GENOMIC DNA]</scope>
    <source>
        <strain evidence="5">1-1 BBBD Race 1</strain>
    </source>
</reference>
<dbReference type="Proteomes" id="UP000005240">
    <property type="component" value="Unassembled WGS sequence"/>
</dbReference>
<accession>A0A0C4FBV8</accession>
<dbReference type="OMA" id="SETMFFE"/>
<evidence type="ECO:0000313" key="6">
    <source>
        <dbReference type="EnsemblFungi" id="PTTG_10707-t43_1-p1"/>
    </source>
</evidence>
<dbReference type="PANTHER" id="PTHR44942">
    <property type="entry name" value="METHYLTRANSF_11 DOMAIN-CONTAINING PROTEIN"/>
    <property type="match status" value="1"/>
</dbReference>
<evidence type="ECO:0000256" key="3">
    <source>
        <dbReference type="ARBA" id="ARBA00022679"/>
    </source>
</evidence>
<dbReference type="SUPFAM" id="SSF53335">
    <property type="entry name" value="S-adenosyl-L-methionine-dependent methyltransferases"/>
    <property type="match status" value="1"/>
</dbReference>
<keyword evidence="3" id="KW-0808">Transferase</keyword>
<dbReference type="CDD" id="cd02440">
    <property type="entry name" value="AdoMet_MTases"/>
    <property type="match status" value="1"/>
</dbReference>
<evidence type="ECO:0000313" key="7">
    <source>
        <dbReference type="Proteomes" id="UP000005240"/>
    </source>
</evidence>
<dbReference type="EMBL" id="ADAS02000782">
    <property type="protein sequence ID" value="OAV86829.1"/>
    <property type="molecule type" value="Genomic_DNA"/>
</dbReference>
<sequence length="290" mass="32795">MSTSFSNPDYSVKSYLDNRPRYPQELYDTILEFHKTPPTDGHSCPVFQTKVAVDLGCGPGIATAELVHRFEKVIAIDESEPMIKLASSHLPELECHVGTATCMPVESGTVDLITVATAAHWFPASWWEEAHRVLKPGGTVALWTVAHQLIIEPFHPKSCELTDLQTAFVNDFRPYLAAGNEYVFDMYDTLPLPSPELSFGPIKRMSWNRETVDDPEMLMASKINVDSLRKRFHTYSPIYRWRADNPTKKDTQDDPVEKLLTKLKNITSWDDSTEFTAGYPLALIMTKKLS</sequence>
<evidence type="ECO:0000256" key="2">
    <source>
        <dbReference type="ARBA" id="ARBA00022603"/>
    </source>
</evidence>
<dbReference type="VEuPathDB" id="FungiDB:PTTG_10707"/>
<dbReference type="InterPro" id="IPR013216">
    <property type="entry name" value="Methyltransf_11"/>
</dbReference>
<dbReference type="AlphaFoldDB" id="A0A0C4FBV8"/>
<gene>
    <name evidence="5" type="ORF">PTTG_10707</name>
</gene>
<protein>
    <submittedName>
        <fullName evidence="6">Methyltransf_11 domain-containing protein</fullName>
    </submittedName>
</protein>
<dbReference type="Gene3D" id="3.40.50.150">
    <property type="entry name" value="Vaccinia Virus protein VP39"/>
    <property type="match status" value="1"/>
</dbReference>